<feature type="domain" description="Peptidase A1" evidence="2">
    <location>
        <begin position="1"/>
        <end position="276"/>
    </location>
</feature>
<keyword evidence="1" id="KW-1133">Transmembrane helix</keyword>
<dbReference type="Proteomes" id="UP001324427">
    <property type="component" value="Unassembled WGS sequence"/>
</dbReference>
<keyword evidence="1" id="KW-0472">Membrane</keyword>
<evidence type="ECO:0000259" key="2">
    <source>
        <dbReference type="PROSITE" id="PS51767"/>
    </source>
</evidence>
<reference evidence="3 4" key="1">
    <citation type="submission" date="2021-11" db="EMBL/GenBank/DDBJ databases">
        <title>Black yeast isolated from Biological Soil Crust.</title>
        <authorList>
            <person name="Kurbessoian T."/>
        </authorList>
    </citation>
    <scope>NUCLEOTIDE SEQUENCE [LARGE SCALE GENOMIC DNA]</scope>
    <source>
        <strain evidence="3 4">CCFEE 5522</strain>
    </source>
</reference>
<accession>A0AAV9JAQ7</accession>
<keyword evidence="4" id="KW-1185">Reference proteome</keyword>
<dbReference type="SUPFAM" id="SSF50630">
    <property type="entry name" value="Acid proteases"/>
    <property type="match status" value="1"/>
</dbReference>
<sequence>MSIPPSLYWDGDDGRWSTFQVQIGTPGQTIRLIPGTSASAGSTIWLGSLGLSPVPSNFTDLDDPLPSMMGTLRNQSLIPSMSWAYTAGAYYQNPPVYGSLTLGGYDQSRFTPSNATFALGSDFSRDLLVGLSSINTNTVGGSPLLARFIDIFIASLVTEFWLPIDVCQTFEATFNLQWNSTLQLYLVNDTVHEALLAQNPTCIFTIGDTAASGSTVDITIPYAAFDLNLTQPIVGSTTRYFPLKQAQNETQYTLGRAFLQEAYIITDYDRRNFSVNQALFPASSVGQDLVAINPPRSAEATRNRLGSGAIAGIVIAAVAIMVLALAFGCFIVKRRSKHRDDGKNGLGIDLPTDMRKPQTEELRVPPELDGASQRYEFHSRRTLPPELQAHESLLGRYELEYAQKVHEMGAQRSVVAELEAPVLPSNITRTSPRL</sequence>
<proteinExistence type="predicted"/>
<dbReference type="PROSITE" id="PS51767">
    <property type="entry name" value="PEPTIDASE_A1"/>
    <property type="match status" value="1"/>
</dbReference>
<evidence type="ECO:0000256" key="1">
    <source>
        <dbReference type="SAM" id="Phobius"/>
    </source>
</evidence>
<comment type="caution">
    <text evidence="3">The sequence shown here is derived from an EMBL/GenBank/DDBJ whole genome shotgun (WGS) entry which is preliminary data.</text>
</comment>
<gene>
    <name evidence="3" type="ORF">LTR36_007201</name>
</gene>
<dbReference type="InterPro" id="IPR033121">
    <property type="entry name" value="PEPTIDASE_A1"/>
</dbReference>
<dbReference type="InterPro" id="IPR021109">
    <property type="entry name" value="Peptidase_aspartic_dom_sf"/>
</dbReference>
<evidence type="ECO:0000313" key="4">
    <source>
        <dbReference type="Proteomes" id="UP001324427"/>
    </source>
</evidence>
<organism evidence="3 4">
    <name type="scientific">Oleoguttula mirabilis</name>
    <dbReference type="NCBI Taxonomy" id="1507867"/>
    <lineage>
        <taxon>Eukaryota</taxon>
        <taxon>Fungi</taxon>
        <taxon>Dikarya</taxon>
        <taxon>Ascomycota</taxon>
        <taxon>Pezizomycotina</taxon>
        <taxon>Dothideomycetes</taxon>
        <taxon>Dothideomycetidae</taxon>
        <taxon>Mycosphaerellales</taxon>
        <taxon>Teratosphaeriaceae</taxon>
        <taxon>Oleoguttula</taxon>
    </lineage>
</organism>
<name>A0AAV9JAQ7_9PEZI</name>
<dbReference type="Gene3D" id="2.40.70.10">
    <property type="entry name" value="Acid Proteases"/>
    <property type="match status" value="1"/>
</dbReference>
<feature type="transmembrane region" description="Helical" evidence="1">
    <location>
        <begin position="309"/>
        <end position="332"/>
    </location>
</feature>
<dbReference type="AlphaFoldDB" id="A0AAV9JAQ7"/>
<dbReference type="EMBL" id="JAVFHQ010000046">
    <property type="protein sequence ID" value="KAK4542001.1"/>
    <property type="molecule type" value="Genomic_DNA"/>
</dbReference>
<keyword evidence="1" id="KW-0812">Transmembrane</keyword>
<evidence type="ECO:0000313" key="3">
    <source>
        <dbReference type="EMBL" id="KAK4542001.1"/>
    </source>
</evidence>
<dbReference type="CDD" id="cd12087">
    <property type="entry name" value="TM_EGFR-like"/>
    <property type="match status" value="1"/>
</dbReference>
<protein>
    <recommendedName>
        <fullName evidence="2">Peptidase A1 domain-containing protein</fullName>
    </recommendedName>
</protein>